<evidence type="ECO:0000256" key="32">
    <source>
        <dbReference type="SAM" id="MobiDB-lite"/>
    </source>
</evidence>
<comment type="cofactor">
    <cofactor evidence="1">
        <name>Zn(2+)</name>
        <dbReference type="ChEBI" id="CHEBI:29105"/>
    </cofactor>
</comment>
<evidence type="ECO:0000256" key="21">
    <source>
        <dbReference type="ARBA" id="ARBA00043968"/>
    </source>
</evidence>
<keyword evidence="11" id="KW-0028">Amino-acid biosynthesis</keyword>
<dbReference type="InterPro" id="IPR006131">
    <property type="entry name" value="Asp_carbamoyltransf_Asp/Orn-bd"/>
</dbReference>
<evidence type="ECO:0000256" key="17">
    <source>
        <dbReference type="ARBA" id="ARBA00022840"/>
    </source>
</evidence>
<dbReference type="Gene3D" id="3.30.1490.20">
    <property type="entry name" value="ATP-grasp fold, A domain"/>
    <property type="match status" value="1"/>
</dbReference>
<comment type="similarity">
    <text evidence="22">In the C-terminal section; belongs to the aspartate/ornithine carbamoyltransferase superfamily. ATCase family.</text>
</comment>
<dbReference type="SUPFAM" id="SSF48108">
    <property type="entry name" value="Carbamoyl phosphate synthetase, large subunit connection domain"/>
    <property type="match status" value="1"/>
</dbReference>
<dbReference type="SUPFAM" id="SSF51556">
    <property type="entry name" value="Metallo-dependent hydrolases"/>
    <property type="match status" value="1"/>
</dbReference>
<dbReference type="FunFam" id="3.40.50.1370:FF:000002">
    <property type="entry name" value="Aspartate carbamoyltransferase 2"/>
    <property type="match status" value="1"/>
</dbReference>
<dbReference type="Pfam" id="PF02786">
    <property type="entry name" value="CPSase_L_D2"/>
    <property type="match status" value="2"/>
</dbReference>
<keyword evidence="10" id="KW-0436">Ligase</keyword>
<dbReference type="NCBIfam" id="TIGR00670">
    <property type="entry name" value="asp_carb_tr"/>
    <property type="match status" value="1"/>
</dbReference>
<evidence type="ECO:0000256" key="9">
    <source>
        <dbReference type="ARBA" id="ARBA00022571"/>
    </source>
</evidence>
<dbReference type="Pfam" id="PF25596">
    <property type="entry name" value="CPSase_L_D1"/>
    <property type="match status" value="2"/>
</dbReference>
<keyword evidence="19" id="KW-0464">Manganese</keyword>
<feature type="domain" description="MGS-like" evidence="34">
    <location>
        <begin position="1190"/>
        <end position="1346"/>
    </location>
</feature>
<dbReference type="PROSITE" id="PS00483">
    <property type="entry name" value="DIHYDROOROTASE_2"/>
    <property type="match status" value="1"/>
</dbReference>
<comment type="pathway">
    <text evidence="3">Pyrimidine metabolism; UMP biosynthesis via de novo pathway; (S)-dihydroorotate from bicarbonate: step 2/3.</text>
</comment>
<proteinExistence type="inferred from homology"/>
<dbReference type="InterPro" id="IPR036897">
    <property type="entry name" value="CarbamoylP_synth_lsu_oligo_sf"/>
</dbReference>
<evidence type="ECO:0000256" key="15">
    <source>
        <dbReference type="ARBA" id="ARBA00022741"/>
    </source>
</evidence>
<evidence type="ECO:0000256" key="29">
    <source>
        <dbReference type="ARBA" id="ARBA00049534"/>
    </source>
</evidence>
<dbReference type="CDD" id="cd01423">
    <property type="entry name" value="MGS_CPS_I_III"/>
    <property type="match status" value="1"/>
</dbReference>
<evidence type="ECO:0000259" key="33">
    <source>
        <dbReference type="PROSITE" id="PS50975"/>
    </source>
</evidence>
<evidence type="ECO:0000256" key="1">
    <source>
        <dbReference type="ARBA" id="ARBA00001947"/>
    </source>
</evidence>
<evidence type="ECO:0000256" key="14">
    <source>
        <dbReference type="ARBA" id="ARBA00022737"/>
    </source>
</evidence>
<reference evidence="35" key="1">
    <citation type="journal article" date="2004" name="Nature">
        <title>Genome duplication in the teleost fish Tetraodon nigroviridis reveals the early vertebrate proto-karyotype.</title>
        <authorList>
            <person name="Jaillon O."/>
            <person name="Aury J.-M."/>
            <person name="Brunet F."/>
            <person name="Petit J.-L."/>
            <person name="Stange-Thomann N."/>
            <person name="Mauceli E."/>
            <person name="Bouneau L."/>
            <person name="Fischer C."/>
            <person name="Ozouf-Costaz C."/>
            <person name="Bernot A."/>
            <person name="Nicaud S."/>
            <person name="Jaffe D."/>
            <person name="Fisher S."/>
            <person name="Lutfalla G."/>
            <person name="Dossat C."/>
            <person name="Segurens B."/>
            <person name="Dasilva C."/>
            <person name="Salanoubat M."/>
            <person name="Levy M."/>
            <person name="Boudet N."/>
            <person name="Castellano S."/>
            <person name="Anthouard V."/>
            <person name="Jubin C."/>
            <person name="Castelli V."/>
            <person name="Katinka M."/>
            <person name="Vacherie B."/>
            <person name="Biemont C."/>
            <person name="Skalli Z."/>
            <person name="Cattolico L."/>
            <person name="Poulain J."/>
            <person name="De Berardinis V."/>
            <person name="Cruaud C."/>
            <person name="Duprat S."/>
            <person name="Brottier P."/>
            <person name="Coutanceau J.-P."/>
            <person name="Gouzy J."/>
            <person name="Parra G."/>
            <person name="Lardier G."/>
            <person name="Chapple C."/>
            <person name="McKernan K.J."/>
            <person name="McEwan P."/>
            <person name="Bosak S."/>
            <person name="Kellis M."/>
            <person name="Volff J.-N."/>
            <person name="Guigo R."/>
            <person name="Zody M.C."/>
            <person name="Mesirov J."/>
            <person name="Lindblad-Toh K."/>
            <person name="Birren B."/>
            <person name="Nusbaum C."/>
            <person name="Kahn D."/>
            <person name="Robinson-Rechavi M."/>
            <person name="Laudet V."/>
            <person name="Schachter V."/>
            <person name="Quetier F."/>
            <person name="Saurin W."/>
            <person name="Scarpelli C."/>
            <person name="Wincker P."/>
            <person name="Lander E.S."/>
            <person name="Weissenbach J."/>
            <person name="Roest Crollius H."/>
        </authorList>
    </citation>
    <scope>NUCLEOTIDE SEQUENCE [LARGE SCALE GENOMIC DNA]</scope>
</reference>
<dbReference type="MEROPS" id="M38.972"/>
<dbReference type="PRINTS" id="PR00099">
    <property type="entry name" value="CPSGATASE"/>
</dbReference>
<dbReference type="Gene3D" id="3.30.470.20">
    <property type="entry name" value="ATP-grasp fold, B domain"/>
    <property type="match status" value="2"/>
</dbReference>
<comment type="catalytic activity">
    <reaction evidence="29">
        <text>L-glutamine + H2O = L-glutamate + NH4(+)</text>
        <dbReference type="Rhea" id="RHEA:15889"/>
        <dbReference type="ChEBI" id="CHEBI:15377"/>
        <dbReference type="ChEBI" id="CHEBI:28938"/>
        <dbReference type="ChEBI" id="CHEBI:29985"/>
        <dbReference type="ChEBI" id="CHEBI:58359"/>
        <dbReference type="EC" id="3.5.1.2"/>
    </reaction>
</comment>
<gene>
    <name evidence="35" type="ORF">GSTENG00009790001</name>
</gene>
<evidence type="ECO:0000259" key="34">
    <source>
        <dbReference type="PROSITE" id="PS51855"/>
    </source>
</evidence>
<evidence type="ECO:0000256" key="30">
    <source>
        <dbReference type="ARBA" id="ARBA00074189"/>
    </source>
</evidence>
<evidence type="ECO:0000256" key="22">
    <source>
        <dbReference type="ARBA" id="ARBA00043979"/>
    </source>
</evidence>
<dbReference type="InterPro" id="IPR036914">
    <property type="entry name" value="MGS-like_dom_sf"/>
</dbReference>
<evidence type="ECO:0000256" key="28">
    <source>
        <dbReference type="ARBA" id="ARBA00048859"/>
    </source>
</evidence>
<dbReference type="EC" id="6.3.5.5" evidence="6"/>
<dbReference type="InterPro" id="IPR011059">
    <property type="entry name" value="Metal-dep_hydrolase_composite"/>
</dbReference>
<dbReference type="FunFam" id="3.40.50.20:FF:000011">
    <property type="entry name" value="CAD protein-like isoform X1"/>
    <property type="match status" value="1"/>
</dbReference>
<dbReference type="InterPro" id="IPR006130">
    <property type="entry name" value="Asp/Orn_carbamoylTrfase"/>
</dbReference>
<dbReference type="OrthoDB" id="434at2759"/>
<dbReference type="SUPFAM" id="SSF56059">
    <property type="entry name" value="Glutathione synthetase ATP-binding domain-like"/>
    <property type="match status" value="2"/>
</dbReference>
<dbReference type="InterPro" id="IPR011607">
    <property type="entry name" value="MGS-like_dom"/>
</dbReference>
<dbReference type="InterPro" id="IPR024403">
    <property type="entry name" value="DHOase_cat"/>
</dbReference>
<dbReference type="UniPathway" id="UPA00070">
    <property type="reaction ID" value="UER00116"/>
</dbReference>
<organism evidence="35">
    <name type="scientific">Tetraodon nigroviridis</name>
    <name type="common">Spotted green pufferfish</name>
    <name type="synonym">Chelonodon nigroviridis</name>
    <dbReference type="NCBI Taxonomy" id="99883"/>
    <lineage>
        <taxon>Eukaryota</taxon>
        <taxon>Metazoa</taxon>
        <taxon>Chordata</taxon>
        <taxon>Craniata</taxon>
        <taxon>Vertebrata</taxon>
        <taxon>Euteleostomi</taxon>
        <taxon>Actinopterygii</taxon>
        <taxon>Neopterygii</taxon>
        <taxon>Teleostei</taxon>
        <taxon>Neoteleostei</taxon>
        <taxon>Acanthomorphata</taxon>
        <taxon>Eupercaria</taxon>
        <taxon>Tetraodontiformes</taxon>
        <taxon>Tetradontoidea</taxon>
        <taxon>Tetraodontidae</taxon>
        <taxon>Tetraodon</taxon>
    </lineage>
</organism>
<dbReference type="InterPro" id="IPR002082">
    <property type="entry name" value="Asp_carbamoyltransf"/>
</dbReference>
<dbReference type="Gene3D" id="3.20.20.140">
    <property type="entry name" value="Metal-dependent hydrolases"/>
    <property type="match status" value="2"/>
</dbReference>
<comment type="caution">
    <text evidence="35">The sequence shown here is derived from an EMBL/GenBank/DDBJ whole genome shotgun (WGS) entry which is preliminary data.</text>
</comment>
<comment type="catalytic activity">
    <reaction evidence="28">
        <text>carbamoyl phosphate + L-aspartate = N-carbamoyl-L-aspartate + phosphate + H(+)</text>
        <dbReference type="Rhea" id="RHEA:20013"/>
        <dbReference type="ChEBI" id="CHEBI:15378"/>
        <dbReference type="ChEBI" id="CHEBI:29991"/>
        <dbReference type="ChEBI" id="CHEBI:32814"/>
        <dbReference type="ChEBI" id="CHEBI:43474"/>
        <dbReference type="ChEBI" id="CHEBI:58228"/>
        <dbReference type="EC" id="2.1.3.2"/>
    </reaction>
</comment>
<dbReference type="GO" id="GO:0005524">
    <property type="term" value="F:ATP binding"/>
    <property type="evidence" value="ECO:0007669"/>
    <property type="project" value="UniProtKB-UniRule"/>
</dbReference>
<evidence type="ECO:0000256" key="11">
    <source>
        <dbReference type="ARBA" id="ARBA00022605"/>
    </source>
</evidence>
<evidence type="ECO:0000256" key="19">
    <source>
        <dbReference type="ARBA" id="ARBA00023211"/>
    </source>
</evidence>
<comment type="pathway">
    <text evidence="4">Amino-acid biosynthesis; L-arginine biosynthesis; carbamoyl phosphate from bicarbonate: step 1/1.</text>
</comment>
<evidence type="ECO:0000256" key="7">
    <source>
        <dbReference type="ARBA" id="ARBA00012918"/>
    </source>
</evidence>
<dbReference type="Gene3D" id="3.40.50.20">
    <property type="match status" value="2"/>
</dbReference>
<evidence type="ECO:0000256" key="3">
    <source>
        <dbReference type="ARBA" id="ARBA00004852"/>
    </source>
</evidence>
<dbReference type="FunFam" id="3.30.1490.20:FF:000001">
    <property type="entry name" value="Carbamoyl-phosphate synthase large chain"/>
    <property type="match status" value="1"/>
</dbReference>
<evidence type="ECO:0000256" key="23">
    <source>
        <dbReference type="ARBA" id="ARBA00043984"/>
    </source>
</evidence>
<dbReference type="PROSITE" id="PS00097">
    <property type="entry name" value="CARBAMOYLTRANSFERASE"/>
    <property type="match status" value="1"/>
</dbReference>
<sequence length="2178" mass="239642">MRGSVKSAAGLMDPVFHLSPLRYGNRGHNQPCIHKGTDRCFITSQNHGFAVDPDTLPEDWDVLFTNANDHTNEGIVHNTKPLFSVQFHPEHKAGPTDLVGLFDVFLQTVKDHKEGDVSKSGTSLSLSETFVYVFQRSFDPANSLASSAGCRNRCPNPVVSPVKQRLMDHLVYPGSLNPDEVVRPKKVLILGSGGLSIGQAGEFDYSGSQAIKALKEENIQTVLINPNIATVQTSKGLADKVYFLPITPDYVAQVLKNERPDGILLTFGGQTALNCGVELTKQGVLEKYKVKVLGTPVASIEMTEDRKIFVEKMEEINEHVAPSEAALSVEQAVAAAERLGYPVLVRSAFALGGLGSGFANNREELVSLVTSAFAHTSQVLVDKSLKGWKEIEYEVVRDAYDNCVTVCNMENIDPLGIHTGESIVVAPSQTLNDHEYNMLRSTAIKVIRHLGIVGECNIQYALNPESHQYYIIEVNARLSRSSALASKATGYPLAYVAAKLGLGIPLPQLKNSVTNSTTANFEPSLDYCVVKVPRWDLSKFLRVSTKIGSSMKSVGEVMAIGRSFEEAFQKALRMVDENCVGFDHTIKPVSEKVNYRTVSLLNKPTNVALSLREFRLAGKGTVICPPGVADADRQAHLRPGRGLQGGLLCGPAVPAHQDRPLVPAQDEEHHRPRAAAGDLQPGEAPGGCARHLRRSSVTLGLTCQDESAMPPEVMLKAKQLGFSDKQIALAVQSTELVVRKLRHDRSILPVVKQIDTVAAEWPAFTNYLYLTYHGTENDLHFNDQHVMVIGSGVYRIGSSVEFDWCAVGCITELRKMGYKTIMVNYNPETVSTDYDMCDRLYFDEISFEVVMDIYERENPDGIILSMGGQLPNNIAMSLHRQQCRILGTSPEFIDSAENRFKFSRMLDTIGISQPQWKELSDTDSAVKFCQTVGYPCLVRPSYVLSGAAMNVAYSNSDLEKYLSSAVAVSKEHPVVISKFIQEAKEIDVDAVACDGVVMAIAISEHVENAGVHSGDATLVTPPQDLNQKTMETIKMIVHAIGQELQVTGPFNLQLIAKDDQLKVIECNVRVSRSFPFVSKTLGVDLVAMATQAIMGEDVEPLGLMAGKGIVGVKVGDPRLAGWLAQRRTNLELILWPLCLADVLQVPQFSFSRLAGADVVLGVEMTSTGEVACFGENRYEAYLKAMLSTGFKIPKKNILLSIGSYKNKSELLPTVQALESLGYDLYASLGTADFYTEHGVKVTAVDWPFEEDDNGCPTKEKQRSIMNYLEENHFDLVVNLSMRNSGGRRLSSFVTKGYRTRRMAVDYSVPLIIDIKCTKLFVQALRQIGRAPPVKTHIDSMTSQRLVRLPGLIDVHVHLREPGATHKEDFSSGTAAALAGGVTMVCAMPNTSPSVTDPTTLALVQKEANREAACLGFQLAKAGSRCDYALYLGAASDNAAILPSIAGQAVALKMYLNDTFSTLKMDNVSLWMEHFEMWPRHMPIVAHAEKQTVAAILMVAQLYQRPVHICHVARKEEVNPHLLLLYFTSLVTNISDVLFSSQISIIRAAKLKGIQVTCEVAPHHLFLCEDDVVEIGSGRAQVRPMLGSREDMEALWENLDIIDCFATDHAPHSLEEKNSGSPPPGYPGLETMLPLLLTAVSDGRLTLDDIIKRLYENPRRIFNLPVQENTYVEVDLEQEWVIPQAMQFTKSKWTPFQGLKVKGKVRRVVLRGEVAYIDGQVSKDRPRATCDGRVCLLRASLCLAQVLVAPGYGEDVKTWSPVSLLPSEPVKECLCLSATKTPERPRPTPPREALIRTRAPSPRREGRYLLMPRTHRSSDPGFPPEMLTVAQAMVGGGDGYAHPPPLSRLLSPQSGPGPAAVGQASHFQMSPLLHPLVGQHILTVRQFSKEQLSHLFNVAHTLRLLVQKERSLDILKGKVMASMFYEVSTRTSSSFSAAMQRLGGSVVHFSESTSSSQKGESLADSVQTMSCYADVLVLRHPTPGAAESASRQCRKPVINAGDGVGEHPTQALLDVFTIREELGTVNGMTITMVGDLKHGRTVHSLAKLLTQYRITLRYVAPKNLHMPAEIIDFVASKGIKQEEFDSIEEALPETDVLYMTRIQKERFASEEEYKACFGQFILTPHIMTVAKKKMVVMHPLPRVNEISVEVDTDPRAAYFRQAENGMYIRMALLATVLGR</sequence>
<dbReference type="FunFam" id="3.30.470.20:FF:000026">
    <property type="entry name" value="Carbamoyl-phosphate synthase large chain"/>
    <property type="match status" value="1"/>
</dbReference>
<keyword evidence="20" id="KW-0511">Multifunctional enzyme</keyword>
<dbReference type="Pfam" id="PF00117">
    <property type="entry name" value="GATase"/>
    <property type="match status" value="1"/>
</dbReference>
<evidence type="ECO:0000256" key="10">
    <source>
        <dbReference type="ARBA" id="ARBA00022598"/>
    </source>
</evidence>
<keyword evidence="13" id="KW-0479">Metal-binding</keyword>
<keyword evidence="9" id="KW-0055">Arginine biosynthesis</keyword>
<comment type="catalytic activity">
    <reaction evidence="26">
        <text>hydrogencarbonate + NH4(+) + 2 ATP = carbamoyl phosphate + 2 ADP + phosphate + 2 H(+)</text>
        <dbReference type="Rhea" id="RHEA:18029"/>
        <dbReference type="ChEBI" id="CHEBI:15378"/>
        <dbReference type="ChEBI" id="CHEBI:17544"/>
        <dbReference type="ChEBI" id="CHEBI:28938"/>
        <dbReference type="ChEBI" id="CHEBI:30616"/>
        <dbReference type="ChEBI" id="CHEBI:43474"/>
        <dbReference type="ChEBI" id="CHEBI:58228"/>
        <dbReference type="ChEBI" id="CHEBI:456216"/>
        <dbReference type="EC" id="6.3.4.16"/>
    </reaction>
</comment>
<dbReference type="HAMAP" id="MF_00001">
    <property type="entry name" value="Asp_carb_tr"/>
    <property type="match status" value="1"/>
</dbReference>
<dbReference type="PROSITE" id="PS51273">
    <property type="entry name" value="GATASE_TYPE_1"/>
    <property type="match status" value="1"/>
</dbReference>
<dbReference type="InterPro" id="IPR013815">
    <property type="entry name" value="ATP_grasp_subdomain_1"/>
</dbReference>
<evidence type="ECO:0000256" key="2">
    <source>
        <dbReference type="ARBA" id="ARBA00004812"/>
    </source>
</evidence>
<comment type="pathway">
    <text evidence="2">Pyrimidine metabolism; UMP biosynthesis via de novo pathway; (S)-dihydroorotate from bicarbonate: step 1/3.</text>
</comment>
<evidence type="ECO:0000256" key="25">
    <source>
        <dbReference type="ARBA" id="ARBA00044063"/>
    </source>
</evidence>
<dbReference type="InterPro" id="IPR017926">
    <property type="entry name" value="GATASE"/>
</dbReference>
<dbReference type="GO" id="GO:0006541">
    <property type="term" value="P:glutamine metabolic process"/>
    <property type="evidence" value="ECO:0007669"/>
    <property type="project" value="TreeGrafter"/>
</dbReference>
<dbReference type="InterPro" id="IPR002195">
    <property type="entry name" value="Dihydroorotase_CS"/>
</dbReference>
<dbReference type="SMART" id="SM01096">
    <property type="entry name" value="CPSase_L_D3"/>
    <property type="match status" value="1"/>
</dbReference>
<dbReference type="GO" id="GO:0016597">
    <property type="term" value="F:amino acid binding"/>
    <property type="evidence" value="ECO:0007669"/>
    <property type="project" value="InterPro"/>
</dbReference>
<dbReference type="InterPro" id="IPR011761">
    <property type="entry name" value="ATP-grasp"/>
</dbReference>
<evidence type="ECO:0000256" key="5">
    <source>
        <dbReference type="ARBA" id="ARBA00009799"/>
    </source>
</evidence>
<dbReference type="SUPFAM" id="SSF51338">
    <property type="entry name" value="Composite domain of metallo-dependent hydrolases"/>
    <property type="match status" value="1"/>
</dbReference>
<dbReference type="PANTHER" id="PTHR11405:SF5">
    <property type="entry name" value="CAD PROTEIN"/>
    <property type="match status" value="1"/>
</dbReference>
<dbReference type="GO" id="GO:0005829">
    <property type="term" value="C:cytosol"/>
    <property type="evidence" value="ECO:0007669"/>
    <property type="project" value="TreeGrafter"/>
</dbReference>
<comment type="similarity">
    <text evidence="21">In the 3rd section; belongs to the metallo-dependent hydrolases superfamily. DHOase family. CAD subfamily.</text>
</comment>
<dbReference type="InterPro" id="IPR005483">
    <property type="entry name" value="CPSase_dom"/>
</dbReference>
<comment type="similarity">
    <text evidence="23">In the N-terminal section; belongs to the CarA family.</text>
</comment>
<dbReference type="SUPFAM" id="SSF53671">
    <property type="entry name" value="Aspartate/ornithine carbamoyltransferase"/>
    <property type="match status" value="1"/>
</dbReference>
<dbReference type="EMBL" id="CAAE01011586">
    <property type="protein sequence ID" value="CAF93918.1"/>
    <property type="molecule type" value="Genomic_DNA"/>
</dbReference>
<dbReference type="PROSITE" id="PS00866">
    <property type="entry name" value="CPSASE_1"/>
    <property type="match status" value="2"/>
</dbReference>
<dbReference type="GO" id="GO:0006228">
    <property type="term" value="P:UTP biosynthetic process"/>
    <property type="evidence" value="ECO:0007669"/>
    <property type="project" value="TreeGrafter"/>
</dbReference>
<evidence type="ECO:0000256" key="8">
    <source>
        <dbReference type="ARBA" id="ARBA00013008"/>
    </source>
</evidence>
<dbReference type="SUPFAM" id="SSF52317">
    <property type="entry name" value="Class I glutamine amidotransferase-like"/>
    <property type="match status" value="1"/>
</dbReference>
<dbReference type="GO" id="GO:0046872">
    <property type="term" value="F:metal ion binding"/>
    <property type="evidence" value="ECO:0007669"/>
    <property type="project" value="UniProtKB-KW"/>
</dbReference>
<dbReference type="NCBIfam" id="NF003671">
    <property type="entry name" value="PRK05294.1"/>
    <property type="match status" value="1"/>
</dbReference>
<evidence type="ECO:0000313" key="35">
    <source>
        <dbReference type="EMBL" id="CAF93918.1"/>
    </source>
</evidence>
<dbReference type="GO" id="GO:0004088">
    <property type="term" value="F:carbamoyl-phosphate synthase (glutamine-hydrolyzing) activity"/>
    <property type="evidence" value="ECO:0007669"/>
    <property type="project" value="UniProtKB-EC"/>
</dbReference>
<evidence type="ECO:0000256" key="4">
    <source>
        <dbReference type="ARBA" id="ARBA00005077"/>
    </source>
</evidence>
<dbReference type="InterPro" id="IPR005480">
    <property type="entry name" value="CPSase_lsu_oligo"/>
</dbReference>
<dbReference type="PROSITE" id="PS00867">
    <property type="entry name" value="CPSASE_2"/>
    <property type="match status" value="2"/>
</dbReference>
<evidence type="ECO:0000256" key="12">
    <source>
        <dbReference type="ARBA" id="ARBA00022679"/>
    </source>
</evidence>
<dbReference type="GO" id="GO:0004359">
    <property type="term" value="F:glutaminase activity"/>
    <property type="evidence" value="ECO:0007669"/>
    <property type="project" value="UniProtKB-EC"/>
</dbReference>
<dbReference type="SUPFAM" id="SSF52335">
    <property type="entry name" value="Methylglyoxal synthase-like"/>
    <property type="match status" value="1"/>
</dbReference>
<dbReference type="FunFam" id="3.40.50.1380:FF:000005">
    <property type="entry name" value="CAD protein-like isoform X1"/>
    <property type="match status" value="1"/>
</dbReference>
<dbReference type="EC" id="2.1.3.2" evidence="8"/>
<dbReference type="Pfam" id="PF02142">
    <property type="entry name" value="MGS"/>
    <property type="match status" value="1"/>
</dbReference>
<dbReference type="Pfam" id="PF02729">
    <property type="entry name" value="OTCace_N"/>
    <property type="match status" value="1"/>
</dbReference>
<dbReference type="FunFam" id="3.40.50.20:FF:000002">
    <property type="entry name" value="Carbamoyl-phosphate synthase large chain"/>
    <property type="match status" value="1"/>
</dbReference>
<dbReference type="Pfam" id="PF12890">
    <property type="entry name" value="DHOase"/>
    <property type="match status" value="1"/>
</dbReference>
<dbReference type="Gene3D" id="3.40.50.880">
    <property type="match status" value="1"/>
</dbReference>
<comment type="catalytic activity">
    <reaction evidence="27">
        <text>hydrogencarbonate + L-glutamine + 2 ATP + H2O = carbamoyl phosphate + L-glutamate + 2 ADP + phosphate + 2 H(+)</text>
        <dbReference type="Rhea" id="RHEA:18633"/>
        <dbReference type="ChEBI" id="CHEBI:15377"/>
        <dbReference type="ChEBI" id="CHEBI:15378"/>
        <dbReference type="ChEBI" id="CHEBI:17544"/>
        <dbReference type="ChEBI" id="CHEBI:29985"/>
        <dbReference type="ChEBI" id="CHEBI:30616"/>
        <dbReference type="ChEBI" id="CHEBI:43474"/>
        <dbReference type="ChEBI" id="CHEBI:58228"/>
        <dbReference type="ChEBI" id="CHEBI:58359"/>
        <dbReference type="ChEBI" id="CHEBI:456216"/>
        <dbReference type="EC" id="6.3.5.5"/>
    </reaction>
</comment>
<evidence type="ECO:0000256" key="26">
    <source>
        <dbReference type="ARBA" id="ARBA00047359"/>
    </source>
</evidence>
<dbReference type="PANTHER" id="PTHR11405">
    <property type="entry name" value="CARBAMOYLTRANSFERASE FAMILY MEMBER"/>
    <property type="match status" value="1"/>
</dbReference>
<comment type="similarity">
    <text evidence="5">Belongs to the CarB family.</text>
</comment>
<dbReference type="InterPro" id="IPR032466">
    <property type="entry name" value="Metal_Hydrolase"/>
</dbReference>
<evidence type="ECO:0000256" key="6">
    <source>
        <dbReference type="ARBA" id="ARBA00012738"/>
    </source>
</evidence>
<keyword evidence="17 31" id="KW-0067">ATP-binding</keyword>
<keyword evidence="15 31" id="KW-0547">Nucleotide-binding</keyword>
<feature type="non-terminal residue" evidence="35">
    <location>
        <position position="1"/>
    </location>
</feature>
<keyword evidence="18" id="KW-0665">Pyrimidine biosynthesis</keyword>
<dbReference type="PRINTS" id="PR00101">
    <property type="entry name" value="ATCASE"/>
</dbReference>
<dbReference type="GO" id="GO:0006207">
    <property type="term" value="P:'de novo' pyrimidine nucleobase biosynthetic process"/>
    <property type="evidence" value="ECO:0007669"/>
    <property type="project" value="InterPro"/>
</dbReference>
<dbReference type="KEGG" id="tng:GSTEN00009790G001"/>
<evidence type="ECO:0000256" key="18">
    <source>
        <dbReference type="ARBA" id="ARBA00022975"/>
    </source>
</evidence>
<dbReference type="Gene3D" id="3.40.50.1370">
    <property type="entry name" value="Aspartate/ornithine carbamoyltransferase"/>
    <property type="match status" value="2"/>
</dbReference>
<dbReference type="FunFam" id="3.30.470.20:FF:000001">
    <property type="entry name" value="Carbamoyl-phosphate synthase large chain"/>
    <property type="match status" value="1"/>
</dbReference>
<dbReference type="Gene3D" id="1.10.1030.10">
    <property type="entry name" value="Carbamoyl-phosphate synthetase, large subunit oligomerisation domain"/>
    <property type="match status" value="1"/>
</dbReference>
<dbReference type="PROSITE" id="PS00482">
    <property type="entry name" value="DIHYDROOROTASE_1"/>
    <property type="match status" value="1"/>
</dbReference>
<accession>Q4SZL4</accession>
<evidence type="ECO:0000256" key="27">
    <source>
        <dbReference type="ARBA" id="ARBA00048816"/>
    </source>
</evidence>
<dbReference type="GO" id="GO:0004151">
    <property type="term" value="F:dihydroorotase activity"/>
    <property type="evidence" value="ECO:0007669"/>
    <property type="project" value="TreeGrafter"/>
</dbReference>
<protein>
    <recommendedName>
        <fullName evidence="30">Carbamoyl phosphate synthase arginine-specific large chain</fullName>
        <ecNumber evidence="8">2.1.3.2</ecNumber>
        <ecNumber evidence="7">3.5.1.2</ecNumber>
        <ecNumber evidence="25">6.3.4.16</ecNumber>
        <ecNumber evidence="6">6.3.5.5</ecNumber>
    </recommendedName>
</protein>
<dbReference type="GO" id="GO:0019240">
    <property type="term" value="P:citrulline biosynthetic process"/>
    <property type="evidence" value="ECO:0007669"/>
    <property type="project" value="TreeGrafter"/>
</dbReference>
<dbReference type="GO" id="GO:0004087">
    <property type="term" value="F:carbamoyl-phosphate synthase (ammonia) activity"/>
    <property type="evidence" value="ECO:0007669"/>
    <property type="project" value="UniProtKB-EC"/>
</dbReference>
<dbReference type="PRINTS" id="PR00098">
    <property type="entry name" value="CPSASE"/>
</dbReference>
<keyword evidence="14" id="KW-0677">Repeat</keyword>
<dbReference type="GO" id="GO:0004070">
    <property type="term" value="F:aspartate carbamoyltransferase activity"/>
    <property type="evidence" value="ECO:0007669"/>
    <property type="project" value="UniProtKB-EC"/>
</dbReference>
<dbReference type="SUPFAM" id="SSF52440">
    <property type="entry name" value="PreATP-grasp domain"/>
    <property type="match status" value="2"/>
</dbReference>
<dbReference type="InterPro" id="IPR058047">
    <property type="entry name" value="CPSase_preATP-grasp"/>
</dbReference>
<dbReference type="InterPro" id="IPR016185">
    <property type="entry name" value="PreATP-grasp_dom_sf"/>
</dbReference>
<dbReference type="PROSITE" id="PS51855">
    <property type="entry name" value="MGS"/>
    <property type="match status" value="1"/>
</dbReference>
<evidence type="ECO:0000256" key="16">
    <source>
        <dbReference type="ARBA" id="ARBA00022801"/>
    </source>
</evidence>
<reference evidence="35" key="2">
    <citation type="submission" date="2004-02" db="EMBL/GenBank/DDBJ databases">
        <authorList>
            <consortium name="Genoscope"/>
            <consortium name="Whitehead Institute Centre for Genome Research"/>
        </authorList>
    </citation>
    <scope>NUCLEOTIDE SEQUENCE</scope>
</reference>
<dbReference type="PRINTS" id="PR00100">
    <property type="entry name" value="AOTCASE"/>
</dbReference>
<feature type="domain" description="ATP-grasp" evidence="33">
    <location>
        <begin position="903"/>
        <end position="1094"/>
    </location>
</feature>
<dbReference type="NCBIfam" id="NF002032">
    <property type="entry name" value="PRK00856.1"/>
    <property type="match status" value="1"/>
</dbReference>
<dbReference type="SMART" id="SM00851">
    <property type="entry name" value="MGS"/>
    <property type="match status" value="1"/>
</dbReference>
<dbReference type="Gene3D" id="3.40.50.1380">
    <property type="entry name" value="Methylglyoxal synthase-like domain"/>
    <property type="match status" value="1"/>
</dbReference>
<dbReference type="InterPro" id="IPR005479">
    <property type="entry name" value="CPAse_ATP-bd"/>
</dbReference>
<dbReference type="EC" id="6.3.4.16" evidence="25"/>
<dbReference type="FunFam" id="3.40.50.880:FF:000141">
    <property type="entry name" value="Chromosome 9, whole genome shotgun sequence"/>
    <property type="match status" value="1"/>
</dbReference>
<dbReference type="GO" id="GO:0044205">
    <property type="term" value="P:'de novo' UMP biosynthetic process"/>
    <property type="evidence" value="ECO:0007669"/>
    <property type="project" value="UniProtKB-UniPathway"/>
</dbReference>
<dbReference type="InterPro" id="IPR029062">
    <property type="entry name" value="Class_I_gatase-like"/>
</dbReference>
<dbReference type="Pfam" id="PF00185">
    <property type="entry name" value="OTCace"/>
    <property type="match status" value="1"/>
</dbReference>
<evidence type="ECO:0000256" key="24">
    <source>
        <dbReference type="ARBA" id="ARBA00043998"/>
    </source>
</evidence>
<keyword evidence="12" id="KW-0808">Transferase</keyword>
<feature type="domain" description="ATP-grasp" evidence="33">
    <location>
        <begin position="310"/>
        <end position="502"/>
    </location>
</feature>
<dbReference type="EC" id="3.5.1.2" evidence="7"/>
<dbReference type="PROSITE" id="PS50975">
    <property type="entry name" value="ATP_GRASP"/>
    <property type="match status" value="2"/>
</dbReference>
<comment type="similarity">
    <text evidence="24">In the 2nd section; belongs to the CarB family.</text>
</comment>
<dbReference type="InterPro" id="IPR006132">
    <property type="entry name" value="Asp/Orn_carbamoyltranf_P-bd"/>
</dbReference>
<feature type="region of interest" description="Disordered" evidence="32">
    <location>
        <begin position="663"/>
        <end position="686"/>
    </location>
</feature>
<name>Q4SZL4_TETNG</name>
<dbReference type="InterPro" id="IPR036901">
    <property type="entry name" value="Asp/Orn_carbamoylTrfase_sf"/>
</dbReference>
<dbReference type="GO" id="GO:0006526">
    <property type="term" value="P:L-arginine biosynthetic process"/>
    <property type="evidence" value="ECO:0007669"/>
    <property type="project" value="UniProtKB-KW"/>
</dbReference>
<evidence type="ECO:0000256" key="13">
    <source>
        <dbReference type="ARBA" id="ARBA00022723"/>
    </source>
</evidence>
<keyword evidence="16" id="KW-0378">Hydrolase</keyword>
<dbReference type="CDD" id="cd01316">
    <property type="entry name" value="CAD_DHOase"/>
    <property type="match status" value="1"/>
</dbReference>
<evidence type="ECO:0000256" key="31">
    <source>
        <dbReference type="PROSITE-ProRule" id="PRU00409"/>
    </source>
</evidence>
<evidence type="ECO:0000256" key="20">
    <source>
        <dbReference type="ARBA" id="ARBA00023268"/>
    </source>
</evidence>
<dbReference type="FunFam" id="3.40.50.1370:FF:000005">
    <property type="entry name" value="CAD protein-like isoform X1"/>
    <property type="match status" value="1"/>
</dbReference>